<dbReference type="PANTHER" id="PTHR10742:SF386">
    <property type="entry name" value="LYSINE-SPECIFIC HISTONE DEMETHYLASE 1A"/>
    <property type="match status" value="1"/>
</dbReference>
<feature type="compositionally biased region" description="Low complexity" evidence="6">
    <location>
        <begin position="274"/>
        <end position="287"/>
    </location>
</feature>
<accession>A0A423X5E5</accession>
<feature type="compositionally biased region" description="Polar residues" evidence="6">
    <location>
        <begin position="1179"/>
        <end position="1189"/>
    </location>
</feature>
<dbReference type="InterPro" id="IPR009057">
    <property type="entry name" value="Homeodomain-like_sf"/>
</dbReference>
<dbReference type="Gene3D" id="3.90.830.10">
    <property type="entry name" value="Syntaxin Binding Protein 1, Chain A, domain 2"/>
    <property type="match status" value="1"/>
</dbReference>
<feature type="region of interest" description="Disordered" evidence="6">
    <location>
        <begin position="769"/>
        <end position="788"/>
    </location>
</feature>
<sequence length="2148" mass="235623">MAPPTGFDTEQIRDKARKDLLYLLSVVQGKKNLVIEQSLAGPISTIVKVATLQDYGVDKFFFLEGSNVTTTQRNVVFIARGGCAQSIADQIRRLQRESQTGHEFHVFWVPRRTIVSDKVLEEAGVLGDVNVSELPLYFFPLERDVLSLELDDAFQDLYLSKDPTPTFLLAQALMGIQRKHGLFPRITGKGDNAKRVAELLSRMRQELLAGEASSDSEKIGLSPSTTTESVIIIDREVDMVTPLLTQLTYEGLVDEVFGIQNNQTEVDSTIVGAPAQAAQSAPATPASNNQSRRRKIQLDSSDKMFDQLRDTNFAIVGNLLNKVARRIQSDLDSRHTTKTTAELTDFVRKLPGYQAEQQNLKIHTNLVEEIIKYTRTDQFSKILEVQQNLAAGADPSSQFDSIEELIARDTPLPQVLRLLCIYSCISGGIKAKEFDQFRRLILQGYGYQHLLTLHNLERLQLFLSKSSPMASLIPMAGSVGTAGNKTNYSTLRKSLRLIVDEVNEHNPNDIAYVYSGYAPLSVRLVQCILQKQYLLSMIKGNGVAGASVASSGSQGWRGFEESVKHARGQTFDELQKGEDKAVKARALLSGNGQKKTVFVVFVGGVTFTEIAALRFIAKQEEGFIAGVIGVLPKTELCPWQTEFTPYDFVLITSEQHRLTNTTKTSSAWTSEPEVSDDMDEDFEMVTAPGRPFRSGTDAPEPHVQPAHRGAAAPAEKTLKLPSTNSGPDPADTEAVDEDVHKPAASPDEPGILTTEDDSMANTMLIKTIPAGTTPSEPLSPVPTDLGNDDTDTCEPVLTTKDFKGAVPIDAGRAEEVTADATFPEDIPTGTSILETASPEVETGDSSSNAADFTTSEPFELESMFPPAQDDAIASQEPIEVGLPAPAPSKQYQEGTTQAGSASPHLEFAALEPRHSESVLSGFTEGDSSGKSRTQVERRDVDADDSRPSNTKEATKSVERGPVELSETKEPSNTVSTDTSPQNPTSHKSNQSHRENIRQTYGSDHSSPGPTKHNMMKTEPLEASDIAKHIHAGASETQAPEALLSAKATCTDTAISEPRESKFSSHQSTKSVAAHSLSFENAVVDPEPLQEAQPNFYGADVIPTSSDLSDLGTIKAAATTEVADELPDAMEGHADDASSELSEALSTDLLSTETTQPGLTPAKSAISHLIGESRNSFASSASALTERSGLSSKPPSISSKATTPLDTGSPKESSSHIAFFSNPISATQPRSAPRIRFDVRPKVSVPTDLTPQEYAVECIEAAENSRLNPYALHQEEYLMLRYHISHAQVTTYLNIRNGILRLWVRNPQIAVTRQEAIGCAKDTRWFDVANVCFDWLVRRGLINYGCVEIRQQKRRNSVNEDSKPRKRRTVAVIGAGFSGLGCARQLEGLFTQYSKRFRDMGEDPPRVVVLEGRNRVGGRVYSRAFQTLPDTAPGVFRGKRFTAEMGGMIITGFDRGNPLNILVRGQLGLPYHCLRSDMSLYDTHGTAVDPVRDEMVEHLFNACLDRVSEYKFKSIQSKLIEGNHDLIDEGRDSTAEGHKTIALEEEKVAAQPHAPSVSQQNVAPETHLVPVSTDRMTGKVHVEPGTPGSTRAAFKAKSIGWTLKAGVAETRDVDLEAAATDPVATLGSVVDEALMQHKEIVDLNAQDFRLLNWHIANLEYSNATNLNRLSLRGWDIDAGNEWEGKHTMVVGGYQSVARGLSMLPAPLSIQHKAPVKRITYTTEGSSGPAKIDMEDGQSIEADYIVNTIPLGVLKHGNIEFQPPLPSWKTEAIDRLGFGVLNKVILVYKEAFWDKDRDIFGMLQTPTNRLSLNQKDYTSRRGRFFQWFNVTNTTGMPCLLALMAGDAGYDTEITPNDELVAEATEILRMRYGARVPSQPLEAIVTRWESDRFARGSYSNAGVKMQAEDYQIMAKSIGNLHFAGEHTIVTHPATVHGAYLSGLRAASDVLDSMLGPIEIPIPLVLPRETSASLKRRAQEENKDPAQARLEAYEMEVQEHIFSKIGYYPIKPGKVAGNPYLLFNKAHYEEGRKRCEEGRRAGKGKPSPNEVRTMTSKMWKEAAPEVRKPFEDAAEEQKRNYAQALKDWTEAAARWEREALGLREKYVKEHPSVPTPEEVAASAAAGGYTSGGRRAKKRVATYAEEDSDVDMD</sequence>
<dbReference type="SUPFAM" id="SSF51905">
    <property type="entry name" value="FAD/NAD(P)-binding domain"/>
    <property type="match status" value="1"/>
</dbReference>
<protein>
    <recommendedName>
        <fullName evidence="11">SWIRM domain-containing protein</fullName>
    </recommendedName>
</protein>
<evidence type="ECO:0000256" key="1">
    <source>
        <dbReference type="ARBA" id="ARBA00005995"/>
    </source>
</evidence>
<dbReference type="InterPro" id="IPR001619">
    <property type="entry name" value="Sec1-like"/>
</dbReference>
<feature type="region of interest" description="Disordered" evidence="6">
    <location>
        <begin position="2106"/>
        <end position="2148"/>
    </location>
</feature>
<dbReference type="PANTHER" id="PTHR10742">
    <property type="entry name" value="FLAVIN MONOAMINE OXIDASE"/>
    <property type="match status" value="1"/>
</dbReference>
<evidence type="ECO:0000313" key="10">
    <source>
        <dbReference type="Proteomes" id="UP000283895"/>
    </source>
</evidence>
<dbReference type="CDD" id="cd00084">
    <property type="entry name" value="HMG-box_SF"/>
    <property type="match status" value="1"/>
</dbReference>
<dbReference type="FunFam" id="3.50.50.60:FF:000249">
    <property type="entry name" value="Lysine-specific histone demethylase Aof2"/>
    <property type="match status" value="1"/>
</dbReference>
<dbReference type="GO" id="GO:0016491">
    <property type="term" value="F:oxidoreductase activity"/>
    <property type="evidence" value="ECO:0007669"/>
    <property type="project" value="UniProtKB-KW"/>
</dbReference>
<evidence type="ECO:0000313" key="9">
    <source>
        <dbReference type="EMBL" id="ROW11169.1"/>
    </source>
</evidence>
<dbReference type="GO" id="GO:0010468">
    <property type="term" value="P:regulation of gene expression"/>
    <property type="evidence" value="ECO:0007669"/>
    <property type="project" value="UniProtKB-ARBA"/>
</dbReference>
<feature type="region of interest" description="Disordered" evidence="6">
    <location>
        <begin position="1179"/>
        <end position="1231"/>
    </location>
</feature>
<comment type="similarity">
    <text evidence="2">Belongs to the STXBP/unc-18/SEC1 family.</text>
</comment>
<gene>
    <name evidence="9" type="ORF">VMCG_00999</name>
</gene>
<feature type="compositionally biased region" description="Acidic residues" evidence="6">
    <location>
        <begin position="673"/>
        <end position="683"/>
    </location>
</feature>
<feature type="region of interest" description="Disordered" evidence="6">
    <location>
        <begin position="274"/>
        <end position="293"/>
    </location>
</feature>
<dbReference type="InterPro" id="IPR002937">
    <property type="entry name" value="Amino_oxidase"/>
</dbReference>
<dbReference type="PROSITE" id="PS50934">
    <property type="entry name" value="SWIRM"/>
    <property type="match status" value="1"/>
</dbReference>
<dbReference type="InterPro" id="IPR043154">
    <property type="entry name" value="Sec-1-like_dom1"/>
</dbReference>
<dbReference type="FunFam" id="1.10.10.10:FF:000064">
    <property type="entry name" value="Lysine-specific histone demethylase 1A"/>
    <property type="match status" value="1"/>
</dbReference>
<feature type="region of interest" description="Disordered" evidence="6">
    <location>
        <begin position="838"/>
        <end position="1018"/>
    </location>
</feature>
<dbReference type="InterPro" id="IPR036188">
    <property type="entry name" value="FAD/NAD-bd_sf"/>
</dbReference>
<feature type="coiled-coil region" evidence="5">
    <location>
        <begin position="2067"/>
        <end position="2101"/>
    </location>
</feature>
<feature type="compositionally biased region" description="Polar residues" evidence="6">
    <location>
        <begin position="970"/>
        <end position="988"/>
    </location>
</feature>
<dbReference type="SUPFAM" id="SSF47095">
    <property type="entry name" value="HMG-box"/>
    <property type="match status" value="1"/>
</dbReference>
<dbReference type="InterPro" id="IPR007526">
    <property type="entry name" value="SWIRM"/>
</dbReference>
<feature type="compositionally biased region" description="Basic and acidic residues" evidence="6">
    <location>
        <begin position="952"/>
        <end position="969"/>
    </location>
</feature>
<dbReference type="PROSITE" id="PS50118">
    <property type="entry name" value="HMG_BOX_2"/>
    <property type="match status" value="1"/>
</dbReference>
<dbReference type="Gene3D" id="3.90.660.10">
    <property type="match status" value="1"/>
</dbReference>
<feature type="compositionally biased region" description="Basic and acidic residues" evidence="6">
    <location>
        <begin position="927"/>
        <end position="946"/>
    </location>
</feature>
<dbReference type="Gene3D" id="1.10.10.10">
    <property type="entry name" value="Winged helix-like DNA-binding domain superfamily/Winged helix DNA-binding domain"/>
    <property type="match status" value="1"/>
</dbReference>
<dbReference type="OrthoDB" id="9982100at2759"/>
<dbReference type="InterPro" id="IPR036045">
    <property type="entry name" value="Sec1-like_sf"/>
</dbReference>
<feature type="compositionally biased region" description="Low complexity" evidence="6">
    <location>
        <begin position="1190"/>
        <end position="1199"/>
    </location>
</feature>
<comment type="caution">
    <text evidence="9">The sequence shown here is derived from an EMBL/GenBank/DDBJ whole genome shotgun (WGS) entry which is preliminary data.</text>
</comment>
<organism evidence="9 10">
    <name type="scientific">Cytospora schulzeri</name>
    <dbReference type="NCBI Taxonomy" id="448051"/>
    <lineage>
        <taxon>Eukaryota</taxon>
        <taxon>Fungi</taxon>
        <taxon>Dikarya</taxon>
        <taxon>Ascomycota</taxon>
        <taxon>Pezizomycotina</taxon>
        <taxon>Sordariomycetes</taxon>
        <taxon>Sordariomycetidae</taxon>
        <taxon>Diaporthales</taxon>
        <taxon>Cytosporaceae</taxon>
        <taxon>Cytospora</taxon>
    </lineage>
</organism>
<feature type="DNA-binding region" description="HMG box" evidence="4">
    <location>
        <begin position="2009"/>
        <end position="2085"/>
    </location>
</feature>
<dbReference type="Gene3D" id="3.40.50.1910">
    <property type="match status" value="1"/>
</dbReference>
<feature type="domain" description="HMG box" evidence="7">
    <location>
        <begin position="2009"/>
        <end position="2085"/>
    </location>
</feature>
<dbReference type="SUPFAM" id="SSF46689">
    <property type="entry name" value="Homeodomain-like"/>
    <property type="match status" value="1"/>
</dbReference>
<dbReference type="InterPro" id="IPR050281">
    <property type="entry name" value="Flavin_monoamine_oxidase"/>
</dbReference>
<dbReference type="GO" id="GO:0016192">
    <property type="term" value="P:vesicle-mediated transport"/>
    <property type="evidence" value="ECO:0007669"/>
    <property type="project" value="InterPro"/>
</dbReference>
<dbReference type="InterPro" id="IPR036910">
    <property type="entry name" value="HMG_box_dom_sf"/>
</dbReference>
<dbReference type="Proteomes" id="UP000283895">
    <property type="component" value="Unassembled WGS sequence"/>
</dbReference>
<dbReference type="GO" id="GO:0005634">
    <property type="term" value="C:nucleus"/>
    <property type="evidence" value="ECO:0007669"/>
    <property type="project" value="UniProtKB-UniRule"/>
</dbReference>
<feature type="compositionally biased region" description="Polar residues" evidence="6">
    <location>
        <begin position="997"/>
        <end position="1008"/>
    </location>
</feature>
<reference evidence="9 10" key="1">
    <citation type="submission" date="2015-09" db="EMBL/GenBank/DDBJ databases">
        <title>Host preference determinants of Valsa canker pathogens revealed by comparative genomics.</title>
        <authorList>
            <person name="Yin Z."/>
            <person name="Huang L."/>
        </authorList>
    </citation>
    <scope>NUCLEOTIDE SEQUENCE [LARGE SCALE GENOMIC DNA]</scope>
    <source>
        <strain evidence="9 10">03-1</strain>
    </source>
</reference>
<dbReference type="Pfam" id="PF04433">
    <property type="entry name" value="SWIRM"/>
    <property type="match status" value="1"/>
</dbReference>
<evidence type="ECO:0000259" key="8">
    <source>
        <dbReference type="PROSITE" id="PS50934"/>
    </source>
</evidence>
<comment type="similarity">
    <text evidence="1">Belongs to the flavin monoamine oxidase family.</text>
</comment>
<keyword evidence="5" id="KW-0175">Coiled coil</keyword>
<keyword evidence="3" id="KW-0560">Oxidoreductase</keyword>
<keyword evidence="4" id="KW-0238">DNA-binding</keyword>
<evidence type="ECO:0008006" key="11">
    <source>
        <dbReference type="Google" id="ProtNLM"/>
    </source>
</evidence>
<feature type="compositionally biased region" description="Low complexity" evidence="6">
    <location>
        <begin position="2111"/>
        <end position="2123"/>
    </location>
</feature>
<dbReference type="InterPro" id="IPR036388">
    <property type="entry name" value="WH-like_DNA-bd_sf"/>
</dbReference>
<evidence type="ECO:0000259" key="7">
    <source>
        <dbReference type="PROSITE" id="PS50118"/>
    </source>
</evidence>
<evidence type="ECO:0000256" key="5">
    <source>
        <dbReference type="SAM" id="Coils"/>
    </source>
</evidence>
<dbReference type="SMART" id="SM00398">
    <property type="entry name" value="HMG"/>
    <property type="match status" value="1"/>
</dbReference>
<keyword evidence="10" id="KW-1185">Reference proteome</keyword>
<dbReference type="GO" id="GO:0006338">
    <property type="term" value="P:chromatin remodeling"/>
    <property type="evidence" value="ECO:0007669"/>
    <property type="project" value="TreeGrafter"/>
</dbReference>
<dbReference type="Gene3D" id="3.40.50.2060">
    <property type="match status" value="1"/>
</dbReference>
<feature type="compositionally biased region" description="Acidic residues" evidence="6">
    <location>
        <begin position="2139"/>
        <end position="2148"/>
    </location>
</feature>
<feature type="compositionally biased region" description="Polar residues" evidence="6">
    <location>
        <begin position="659"/>
        <end position="669"/>
    </location>
</feature>
<feature type="compositionally biased region" description="Polar residues" evidence="6">
    <location>
        <begin position="843"/>
        <end position="856"/>
    </location>
</feature>
<feature type="domain" description="SWIRM" evidence="8">
    <location>
        <begin position="1257"/>
        <end position="1352"/>
    </location>
</feature>
<dbReference type="Pfam" id="PF00505">
    <property type="entry name" value="HMG_box"/>
    <property type="match status" value="1"/>
</dbReference>
<dbReference type="Gene3D" id="1.25.40.850">
    <property type="match status" value="1"/>
</dbReference>
<evidence type="ECO:0000256" key="6">
    <source>
        <dbReference type="SAM" id="MobiDB-lite"/>
    </source>
</evidence>
<feature type="region of interest" description="Disordered" evidence="6">
    <location>
        <begin position="659"/>
        <end position="754"/>
    </location>
</feature>
<dbReference type="STRING" id="356882.A0A423X5E5"/>
<dbReference type="EMBL" id="LKEA01000002">
    <property type="protein sequence ID" value="ROW11169.1"/>
    <property type="molecule type" value="Genomic_DNA"/>
</dbReference>
<evidence type="ECO:0000256" key="2">
    <source>
        <dbReference type="ARBA" id="ARBA00009884"/>
    </source>
</evidence>
<evidence type="ECO:0000256" key="3">
    <source>
        <dbReference type="ARBA" id="ARBA00023002"/>
    </source>
</evidence>
<dbReference type="InterPro" id="IPR043155">
    <property type="entry name" value="VPS33_dom3b"/>
</dbReference>
<dbReference type="InterPro" id="IPR009071">
    <property type="entry name" value="HMG_box_dom"/>
</dbReference>
<dbReference type="SUPFAM" id="SSF54373">
    <property type="entry name" value="FAD-linked reductases, C-terminal domain"/>
    <property type="match status" value="1"/>
</dbReference>
<dbReference type="InterPro" id="IPR043127">
    <property type="entry name" value="Sec-1-like_dom3a"/>
</dbReference>
<feature type="compositionally biased region" description="Polar residues" evidence="6">
    <location>
        <begin position="1200"/>
        <end position="1229"/>
    </location>
</feature>
<dbReference type="SUPFAM" id="SSF56815">
    <property type="entry name" value="Sec1/munc18-like (SM) proteins"/>
    <property type="match status" value="1"/>
</dbReference>
<keyword evidence="4" id="KW-0539">Nucleus</keyword>
<feature type="compositionally biased region" description="Polar residues" evidence="6">
    <location>
        <begin position="889"/>
        <end position="900"/>
    </location>
</feature>
<evidence type="ECO:0000256" key="4">
    <source>
        <dbReference type="PROSITE-ProRule" id="PRU00267"/>
    </source>
</evidence>
<feature type="compositionally biased region" description="Polar residues" evidence="6">
    <location>
        <begin position="917"/>
        <end position="926"/>
    </location>
</feature>
<dbReference type="Pfam" id="PF01593">
    <property type="entry name" value="Amino_oxidase"/>
    <property type="match status" value="2"/>
</dbReference>
<dbReference type="InterPro" id="IPR027482">
    <property type="entry name" value="Sec1-like_dom2"/>
</dbReference>
<dbReference type="Gene3D" id="3.50.50.60">
    <property type="entry name" value="FAD/NAD(P)-binding domain"/>
    <property type="match status" value="2"/>
</dbReference>
<feature type="region of interest" description="Disordered" evidence="6">
    <location>
        <begin position="1122"/>
        <end position="1142"/>
    </location>
</feature>
<dbReference type="GO" id="GO:0003682">
    <property type="term" value="F:chromatin binding"/>
    <property type="evidence" value="ECO:0007669"/>
    <property type="project" value="TreeGrafter"/>
</dbReference>
<dbReference type="Gene3D" id="1.10.30.10">
    <property type="entry name" value="High mobility group box domain"/>
    <property type="match status" value="1"/>
</dbReference>
<dbReference type="Pfam" id="PF00995">
    <property type="entry name" value="Sec1"/>
    <property type="match status" value="1"/>
</dbReference>
<dbReference type="GO" id="GO:0050660">
    <property type="term" value="F:flavin adenine dinucleotide binding"/>
    <property type="evidence" value="ECO:0007669"/>
    <property type="project" value="TreeGrafter"/>
</dbReference>
<dbReference type="GO" id="GO:0003677">
    <property type="term" value="F:DNA binding"/>
    <property type="evidence" value="ECO:0007669"/>
    <property type="project" value="UniProtKB-UniRule"/>
</dbReference>
<proteinExistence type="inferred from homology"/>
<name>A0A423X5E5_9PEZI</name>